<protein>
    <recommendedName>
        <fullName evidence="4">Peptidase</fullName>
    </recommendedName>
</protein>
<organism evidence="2 3">
    <name type="scientific">Paenibacillus urinalis</name>
    <dbReference type="NCBI Taxonomy" id="521520"/>
    <lineage>
        <taxon>Bacteria</taxon>
        <taxon>Bacillati</taxon>
        <taxon>Bacillota</taxon>
        <taxon>Bacilli</taxon>
        <taxon>Bacillales</taxon>
        <taxon>Paenibacillaceae</taxon>
        <taxon>Paenibacillus</taxon>
    </lineage>
</organism>
<feature type="region of interest" description="Disordered" evidence="1">
    <location>
        <begin position="1"/>
        <end position="20"/>
    </location>
</feature>
<name>A0ABY7XL40_9BACL</name>
<dbReference type="RefSeq" id="WP_047912987.1">
    <property type="nucleotide sequence ID" value="NZ_CP118109.1"/>
</dbReference>
<evidence type="ECO:0000256" key="1">
    <source>
        <dbReference type="SAM" id="MobiDB-lite"/>
    </source>
</evidence>
<gene>
    <name evidence="2" type="ORF">PUW25_25905</name>
</gene>
<geneLocation type="plasmid" evidence="2 3">
    <name>unnamed1</name>
</geneLocation>
<evidence type="ECO:0008006" key="4">
    <source>
        <dbReference type="Google" id="ProtNLM"/>
    </source>
</evidence>
<evidence type="ECO:0000313" key="3">
    <source>
        <dbReference type="Proteomes" id="UP001221519"/>
    </source>
</evidence>
<dbReference type="EMBL" id="CP118109">
    <property type="protein sequence ID" value="WDI05247.1"/>
    <property type="molecule type" value="Genomic_DNA"/>
</dbReference>
<accession>A0ABY7XL40</accession>
<evidence type="ECO:0000313" key="2">
    <source>
        <dbReference type="EMBL" id="WDI05247.1"/>
    </source>
</evidence>
<sequence length="223" mass="24846">MAYNNGNGGKRSSFDPSKYETVKRRKERLRIDYPNSIIYPMQISGVNYANHYVVYISLIWLDKEKRILSPEAVTAVTELCKSVTPDNAAIVASSIGLLLGADSIGYSLSIAGGRQADQYAWVENCEESASGRALDNLGYHSGSASQEEMQKVIETENIAKRRIDIESQITFYLQQMYNMDINVQNVFNQCASAVGHSFNYLTELDIDELQTVHKIVKSAMPAA</sequence>
<dbReference type="Proteomes" id="UP001221519">
    <property type="component" value="Plasmid unnamed1"/>
</dbReference>
<keyword evidence="2" id="KW-0614">Plasmid</keyword>
<proteinExistence type="predicted"/>
<keyword evidence="3" id="KW-1185">Reference proteome</keyword>
<reference evidence="2 3" key="1">
    <citation type="submission" date="2023-02" db="EMBL/GenBank/DDBJ databases">
        <title>Pathogen: clinical or host-associated sample.</title>
        <authorList>
            <person name="Hergert J."/>
            <person name="Casey R."/>
            <person name="Wagner J."/>
            <person name="Young E.L."/>
            <person name="Oakeson K.F."/>
        </authorList>
    </citation>
    <scope>NUCLEOTIDE SEQUENCE [LARGE SCALE GENOMIC DNA]</scope>
    <source>
        <strain evidence="2 3">2022CK-00829</strain>
        <plasmid evidence="2 3">unnamed1</plasmid>
    </source>
</reference>